<name>A0AAV9ZWP3_9AGAR</name>
<dbReference type="AlphaFoldDB" id="A0AAV9ZWP3"/>
<protein>
    <recommendedName>
        <fullName evidence="1">Integrase core domain-containing protein</fullName>
    </recommendedName>
</protein>
<dbReference type="PANTHER" id="PTHR46791">
    <property type="entry name" value="EXPRESSED PROTEIN"/>
    <property type="match status" value="1"/>
</dbReference>
<evidence type="ECO:0000313" key="3">
    <source>
        <dbReference type="Proteomes" id="UP001362999"/>
    </source>
</evidence>
<gene>
    <name evidence="2" type="ORF">R3P38DRAFT_2656075</name>
</gene>
<organism evidence="2 3">
    <name type="scientific">Favolaschia claudopus</name>
    <dbReference type="NCBI Taxonomy" id="2862362"/>
    <lineage>
        <taxon>Eukaryota</taxon>
        <taxon>Fungi</taxon>
        <taxon>Dikarya</taxon>
        <taxon>Basidiomycota</taxon>
        <taxon>Agaricomycotina</taxon>
        <taxon>Agaricomycetes</taxon>
        <taxon>Agaricomycetidae</taxon>
        <taxon>Agaricales</taxon>
        <taxon>Marasmiineae</taxon>
        <taxon>Mycenaceae</taxon>
        <taxon>Favolaschia</taxon>
    </lineage>
</organism>
<comment type="caution">
    <text evidence="2">The sequence shown here is derived from an EMBL/GenBank/DDBJ whole genome shotgun (WGS) entry which is preliminary data.</text>
</comment>
<evidence type="ECO:0000313" key="2">
    <source>
        <dbReference type="EMBL" id="KAK6995658.1"/>
    </source>
</evidence>
<reference evidence="2 3" key="1">
    <citation type="journal article" date="2024" name="J Genomics">
        <title>Draft genome sequencing and assembly of Favolaschia claudopus CIRM-BRFM 2984 isolated from oak limbs.</title>
        <authorList>
            <person name="Navarro D."/>
            <person name="Drula E."/>
            <person name="Chaduli D."/>
            <person name="Cazenave R."/>
            <person name="Ahrendt S."/>
            <person name="Wang J."/>
            <person name="Lipzen A."/>
            <person name="Daum C."/>
            <person name="Barry K."/>
            <person name="Grigoriev I.V."/>
            <person name="Favel A."/>
            <person name="Rosso M.N."/>
            <person name="Martin F."/>
        </authorList>
    </citation>
    <scope>NUCLEOTIDE SEQUENCE [LARGE SCALE GENOMIC DNA]</scope>
    <source>
        <strain evidence="2 3">CIRM-BRFM 2984</strain>
    </source>
</reference>
<dbReference type="EMBL" id="JAWWNJ010000102">
    <property type="protein sequence ID" value="KAK6995658.1"/>
    <property type="molecule type" value="Genomic_DNA"/>
</dbReference>
<dbReference type="Pfam" id="PF24764">
    <property type="entry name" value="rva_4"/>
    <property type="match status" value="1"/>
</dbReference>
<proteinExistence type="predicted"/>
<dbReference type="Gene3D" id="3.30.420.10">
    <property type="entry name" value="Ribonuclease H-like superfamily/Ribonuclease H"/>
    <property type="match status" value="1"/>
</dbReference>
<dbReference type="InterPro" id="IPR012337">
    <property type="entry name" value="RNaseH-like_sf"/>
</dbReference>
<accession>A0AAV9ZWP3</accession>
<feature type="domain" description="Integrase core" evidence="1">
    <location>
        <begin position="241"/>
        <end position="427"/>
    </location>
</feature>
<dbReference type="InterPro" id="IPR036397">
    <property type="entry name" value="RNaseH_sf"/>
</dbReference>
<dbReference type="SUPFAM" id="SSF53098">
    <property type="entry name" value="Ribonuclease H-like"/>
    <property type="match status" value="1"/>
</dbReference>
<evidence type="ECO:0000259" key="1">
    <source>
        <dbReference type="Pfam" id="PF24764"/>
    </source>
</evidence>
<dbReference type="GO" id="GO:0003676">
    <property type="term" value="F:nucleic acid binding"/>
    <property type="evidence" value="ECO:0007669"/>
    <property type="project" value="InterPro"/>
</dbReference>
<dbReference type="Proteomes" id="UP001362999">
    <property type="component" value="Unassembled WGS sequence"/>
</dbReference>
<dbReference type="InterPro" id="IPR058913">
    <property type="entry name" value="Integrase_dom_put"/>
</dbReference>
<dbReference type="PANTHER" id="PTHR46791:SF5">
    <property type="entry name" value="CLR5 DOMAIN-CONTAINING PROTEIN-RELATED"/>
    <property type="match status" value="1"/>
</dbReference>
<sequence>MADPLSNLRAAYSVLESRVTTALRTQLGDTARLRLQRDEAFRLLEAAEPHRTLFPPAEFATLQQSVATMADLLDEACHMSTDPQEGPSITVITESSTGRRGRPKKQIDPTFLQEALSLRGPSGVASVLNCHPRTVRRAALDQGIATPGVPVYVNERLADGTQQRTYTSASRSAPSTLTDAQLDAAIGEILDIFPAFGRNMIAGRLQASGHRVTRQRIVDSYLRVHGAPGEFGDRSIHRKAYKVAGANSLWHHDGQHGLIRFKIVIHCFIDGKSRFITGIHAVNNNRAQTVLDLFLYAVSRYGTPSRARGDHGTENILVAAWMEEHRGSGRGSYIWGRSVHNTRIERLWYDVTHGFGQKWKNFFHDLEINHGLNPRSPGDIWLLHHLFLDSINQDAQEWAEASNSHKVQIKRERKRSPRDMFVFSMVQDGPRGLGDVVEPVDEPVDDIASYGVDWEVANDPRLMRHLLEENPQDWEDENPFHTAPSQLSDVPCEPPNCPFTVEQVALLDRILAERVDVTSRNMVIRRTVWCEAFHICSQFVPQL</sequence>
<keyword evidence="3" id="KW-1185">Reference proteome</keyword>